<evidence type="ECO:0000256" key="1">
    <source>
        <dbReference type="ARBA" id="ARBA00006995"/>
    </source>
</evidence>
<name>A0A168NNG5_ABSGL</name>
<dbReference type="PANTHER" id="PTHR21405:SF0">
    <property type="entry name" value="TETRATRICOPEPTIDE REPEAT PROTEIN 36"/>
    <property type="match status" value="1"/>
</dbReference>
<dbReference type="InterPro" id="IPR038906">
    <property type="entry name" value="TTC36"/>
</dbReference>
<dbReference type="InterPro" id="IPR011990">
    <property type="entry name" value="TPR-like_helical_dom_sf"/>
</dbReference>
<gene>
    <name evidence="2" type="primary">ABSGL_06614.1 scaffold 8461</name>
</gene>
<keyword evidence="3" id="KW-1185">Reference proteome</keyword>
<dbReference type="InParanoid" id="A0A168NNG5"/>
<evidence type="ECO:0000313" key="2">
    <source>
        <dbReference type="EMBL" id="SAM00888.1"/>
    </source>
</evidence>
<evidence type="ECO:0000313" key="3">
    <source>
        <dbReference type="Proteomes" id="UP000078561"/>
    </source>
</evidence>
<sequence>MNQTDDAVLELIFNPDAQGVGFEAVAQSVQDKPVKTIDPEVLSKLKTMEQQAVDLAEKEDTEGALKILNQCIELEKDYASAYNNRAQIYRLRNENDKALDDLGQVIQLGEGQPKVLRQAYTQRAIIKRQQGDVHGSRADFEMGAKLGNPFAKNIAVGENPYAKMCNQIMMEVMGREINRAPACSSDEK</sequence>
<dbReference type="OMA" id="CNQMLCE"/>
<dbReference type="InterPro" id="IPR019734">
    <property type="entry name" value="TPR_rpt"/>
</dbReference>
<protein>
    <submittedName>
        <fullName evidence="2">Uncharacterized protein</fullName>
    </submittedName>
</protein>
<dbReference type="SMART" id="SM00028">
    <property type="entry name" value="TPR"/>
    <property type="match status" value="3"/>
</dbReference>
<dbReference type="GO" id="GO:0006570">
    <property type="term" value="P:tyrosine metabolic process"/>
    <property type="evidence" value="ECO:0007669"/>
    <property type="project" value="TreeGrafter"/>
</dbReference>
<dbReference type="SUPFAM" id="SSF48452">
    <property type="entry name" value="TPR-like"/>
    <property type="match status" value="1"/>
</dbReference>
<dbReference type="PANTHER" id="PTHR21405">
    <property type="entry name" value="CDNA SEQUENCE BC021608"/>
    <property type="match status" value="1"/>
</dbReference>
<dbReference type="AlphaFoldDB" id="A0A168NNG5"/>
<accession>A0A168NNG5</accession>
<dbReference type="Gene3D" id="1.25.40.10">
    <property type="entry name" value="Tetratricopeptide repeat domain"/>
    <property type="match status" value="1"/>
</dbReference>
<dbReference type="STRING" id="4829.A0A168NNG5"/>
<proteinExistence type="inferred from homology"/>
<reference evidence="2" key="1">
    <citation type="submission" date="2016-04" db="EMBL/GenBank/DDBJ databases">
        <authorList>
            <person name="Evans L.H."/>
            <person name="Alamgir A."/>
            <person name="Owens N."/>
            <person name="Weber N.D."/>
            <person name="Virtaneva K."/>
            <person name="Barbian K."/>
            <person name="Babar A."/>
            <person name="Rosenke K."/>
        </authorList>
    </citation>
    <scope>NUCLEOTIDE SEQUENCE [LARGE SCALE GENOMIC DNA]</scope>
    <source>
        <strain evidence="2">CBS 101.48</strain>
    </source>
</reference>
<organism evidence="2">
    <name type="scientific">Absidia glauca</name>
    <name type="common">Pin mould</name>
    <dbReference type="NCBI Taxonomy" id="4829"/>
    <lineage>
        <taxon>Eukaryota</taxon>
        <taxon>Fungi</taxon>
        <taxon>Fungi incertae sedis</taxon>
        <taxon>Mucoromycota</taxon>
        <taxon>Mucoromycotina</taxon>
        <taxon>Mucoromycetes</taxon>
        <taxon>Mucorales</taxon>
        <taxon>Cunninghamellaceae</taxon>
        <taxon>Absidia</taxon>
    </lineage>
</organism>
<dbReference type="EMBL" id="LT553433">
    <property type="protein sequence ID" value="SAM00888.1"/>
    <property type="molecule type" value="Genomic_DNA"/>
</dbReference>
<dbReference type="Proteomes" id="UP000078561">
    <property type="component" value="Unassembled WGS sequence"/>
</dbReference>
<comment type="similarity">
    <text evidence="1">Belongs to the TTC36 family.</text>
</comment>
<dbReference type="OrthoDB" id="539634at2759"/>